<feature type="transmembrane region" description="Helical" evidence="1">
    <location>
        <begin position="264"/>
        <end position="283"/>
    </location>
</feature>
<accession>A0A4S4N8A4</accession>
<feature type="transmembrane region" description="Helical" evidence="1">
    <location>
        <begin position="90"/>
        <end position="109"/>
    </location>
</feature>
<keyword evidence="1" id="KW-0812">Transmembrane</keyword>
<proteinExistence type="predicted"/>
<feature type="transmembrane region" description="Helical" evidence="1">
    <location>
        <begin position="289"/>
        <end position="318"/>
    </location>
</feature>
<feature type="transmembrane region" description="Helical" evidence="1">
    <location>
        <begin position="129"/>
        <end position="156"/>
    </location>
</feature>
<keyword evidence="1" id="KW-0472">Membrane</keyword>
<comment type="caution">
    <text evidence="2">The sequence shown here is derived from an EMBL/GenBank/DDBJ whole genome shotgun (WGS) entry which is preliminary data.</text>
</comment>
<feature type="transmembrane region" description="Helical" evidence="1">
    <location>
        <begin position="233"/>
        <end position="252"/>
    </location>
</feature>
<dbReference type="Proteomes" id="UP000306602">
    <property type="component" value="Unassembled WGS sequence"/>
</dbReference>
<feature type="transmembrane region" description="Helical" evidence="1">
    <location>
        <begin position="168"/>
        <end position="191"/>
    </location>
</feature>
<dbReference type="OrthoDB" id="8480868at2"/>
<gene>
    <name evidence="2" type="ORF">E4Z66_16615</name>
</gene>
<evidence type="ECO:0000313" key="3">
    <source>
        <dbReference type="Proteomes" id="UP000306602"/>
    </source>
</evidence>
<keyword evidence="1" id="KW-1133">Transmembrane helix</keyword>
<protein>
    <recommendedName>
        <fullName evidence="4">EpsG family protein</fullName>
    </recommendedName>
</protein>
<feature type="transmembrane region" description="Helical" evidence="1">
    <location>
        <begin position="63"/>
        <end position="83"/>
    </location>
</feature>
<dbReference type="RefSeq" id="WP_136464164.1">
    <property type="nucleotide sequence ID" value="NZ_SRKY01000004.1"/>
</dbReference>
<reference evidence="2 3" key="1">
    <citation type="submission" date="2019-04" db="EMBL/GenBank/DDBJ databases">
        <title>Shimia ponticola sp. nov., isolated from seawater.</title>
        <authorList>
            <person name="Kim Y.-O."/>
            <person name="Yoon J.-H."/>
        </authorList>
    </citation>
    <scope>NUCLEOTIDE SEQUENCE [LARGE SCALE GENOMIC DNA]</scope>
    <source>
        <strain evidence="2 3">MYP11</strain>
    </source>
</reference>
<sequence length="323" mass="36539">MPAHALARHSQRYLTAAALTLLVLASFLLQTFLFTTDFRPDEWRAIHVFLERITGFDTFEDEIWVRTCLTLFNLVVVLALHAVRLIDDRTVLLALVWPLALFLFSKIYWEFFVFPLCLIRFDLPRKQEALVLAVLVGLLAVTGEGNLGVLVIWRAVLLAQKFGFKRAAPAFLIVAGLALDVMLSTGIARSIPLIGSELSRFSWTRDIVNPEYSLIETAAVFVSSFHFFSLHNGAYWIDALFSLLVLAVIFNAKDAWWNLKDHAWTLITFVSVVFFFTSVTHAFQNARYYFFFLPLLAAITPPRKLLALGVVGILHVGFRGLSL</sequence>
<evidence type="ECO:0008006" key="4">
    <source>
        <dbReference type="Google" id="ProtNLM"/>
    </source>
</evidence>
<dbReference type="AlphaFoldDB" id="A0A4S4N8A4"/>
<feature type="transmembrane region" description="Helical" evidence="1">
    <location>
        <begin position="12"/>
        <end position="34"/>
    </location>
</feature>
<evidence type="ECO:0000256" key="1">
    <source>
        <dbReference type="SAM" id="Phobius"/>
    </source>
</evidence>
<keyword evidence="3" id="KW-1185">Reference proteome</keyword>
<name>A0A4S4N8A4_9RHOB</name>
<evidence type="ECO:0000313" key="2">
    <source>
        <dbReference type="EMBL" id="THH35432.1"/>
    </source>
</evidence>
<dbReference type="EMBL" id="SRKY01000004">
    <property type="protein sequence ID" value="THH35432.1"/>
    <property type="molecule type" value="Genomic_DNA"/>
</dbReference>
<organism evidence="2 3">
    <name type="scientific">Aliishimia ponticola</name>
    <dbReference type="NCBI Taxonomy" id="2499833"/>
    <lineage>
        <taxon>Bacteria</taxon>
        <taxon>Pseudomonadati</taxon>
        <taxon>Pseudomonadota</taxon>
        <taxon>Alphaproteobacteria</taxon>
        <taxon>Rhodobacterales</taxon>
        <taxon>Paracoccaceae</taxon>
        <taxon>Aliishimia</taxon>
    </lineage>
</organism>